<proteinExistence type="predicted"/>
<feature type="transmembrane region" description="Helical" evidence="1">
    <location>
        <begin position="37"/>
        <end position="61"/>
    </location>
</feature>
<protein>
    <submittedName>
        <fullName evidence="2">Uncharacterized protein</fullName>
    </submittedName>
</protein>
<sequence length="74" mass="8048">MSFIASLFPATLFAVLGYLVLYCALRSEGAAAVFGKILATWVFILALLFLVGGTFMGISGFSPMEEHMKRMHGQ</sequence>
<name>A0A1G8VAZ9_9GAMM</name>
<evidence type="ECO:0000313" key="2">
    <source>
        <dbReference type="EMBL" id="SDJ62340.1"/>
    </source>
</evidence>
<evidence type="ECO:0000313" key="3">
    <source>
        <dbReference type="Proteomes" id="UP000199305"/>
    </source>
</evidence>
<keyword evidence="3" id="KW-1185">Reference proteome</keyword>
<dbReference type="Proteomes" id="UP000199305">
    <property type="component" value="Unassembled WGS sequence"/>
</dbReference>
<organism evidence="2 3">
    <name type="scientific">Microbulbifer yueqingensis</name>
    <dbReference type="NCBI Taxonomy" id="658219"/>
    <lineage>
        <taxon>Bacteria</taxon>
        <taxon>Pseudomonadati</taxon>
        <taxon>Pseudomonadota</taxon>
        <taxon>Gammaproteobacteria</taxon>
        <taxon>Cellvibrionales</taxon>
        <taxon>Microbulbiferaceae</taxon>
        <taxon>Microbulbifer</taxon>
    </lineage>
</organism>
<dbReference type="EMBL" id="FNFH01000001">
    <property type="protein sequence ID" value="SDJ62340.1"/>
    <property type="molecule type" value="Genomic_DNA"/>
</dbReference>
<gene>
    <name evidence="2" type="ORF">SAMN05216212_0452</name>
</gene>
<keyword evidence="1" id="KW-1133">Transmembrane helix</keyword>
<dbReference type="OrthoDB" id="9964238at2"/>
<keyword evidence="1" id="KW-0472">Membrane</keyword>
<dbReference type="RefSeq" id="WP_139169355.1">
    <property type="nucleotide sequence ID" value="NZ_FNFH01000001.1"/>
</dbReference>
<dbReference type="AlphaFoldDB" id="A0A1G8VAZ9"/>
<reference evidence="3" key="1">
    <citation type="submission" date="2016-10" db="EMBL/GenBank/DDBJ databases">
        <authorList>
            <person name="Varghese N."/>
            <person name="Submissions S."/>
        </authorList>
    </citation>
    <scope>NUCLEOTIDE SEQUENCE [LARGE SCALE GENOMIC DNA]</scope>
    <source>
        <strain evidence="3">CGMCC 1.10658</strain>
    </source>
</reference>
<feature type="transmembrane region" description="Helical" evidence="1">
    <location>
        <begin position="6"/>
        <end position="25"/>
    </location>
</feature>
<accession>A0A1G8VAZ9</accession>
<keyword evidence="1" id="KW-0812">Transmembrane</keyword>
<evidence type="ECO:0000256" key="1">
    <source>
        <dbReference type="SAM" id="Phobius"/>
    </source>
</evidence>